<organism evidence="4 5">
    <name type="scientific">Trachymyrmex cornetzi</name>
    <dbReference type="NCBI Taxonomy" id="471704"/>
    <lineage>
        <taxon>Eukaryota</taxon>
        <taxon>Metazoa</taxon>
        <taxon>Ecdysozoa</taxon>
        <taxon>Arthropoda</taxon>
        <taxon>Hexapoda</taxon>
        <taxon>Insecta</taxon>
        <taxon>Pterygota</taxon>
        <taxon>Neoptera</taxon>
        <taxon>Endopterygota</taxon>
        <taxon>Hymenoptera</taxon>
        <taxon>Apocrita</taxon>
        <taxon>Aculeata</taxon>
        <taxon>Formicoidea</taxon>
        <taxon>Formicidae</taxon>
        <taxon>Myrmicinae</taxon>
        <taxon>Trachymyrmex</taxon>
    </lineage>
</organism>
<keyword evidence="2" id="KW-0539">Nucleus</keyword>
<keyword evidence="2" id="KW-0238">DNA-binding</keyword>
<evidence type="ECO:0000313" key="4">
    <source>
        <dbReference type="EMBL" id="KYN14522.1"/>
    </source>
</evidence>
<evidence type="ECO:0000259" key="3">
    <source>
        <dbReference type="PROSITE" id="PS50960"/>
    </source>
</evidence>
<name>A0A151IZL3_9HYME</name>
<keyword evidence="5" id="KW-1185">Reference proteome</keyword>
<evidence type="ECO:0000256" key="1">
    <source>
        <dbReference type="ARBA" id="ARBA00004123"/>
    </source>
</evidence>
<dbReference type="InterPro" id="IPR007889">
    <property type="entry name" value="HTH_Psq"/>
</dbReference>
<reference evidence="4 5" key="1">
    <citation type="submission" date="2015-09" db="EMBL/GenBank/DDBJ databases">
        <title>Trachymyrmex cornetzi WGS genome.</title>
        <authorList>
            <person name="Nygaard S."/>
            <person name="Hu H."/>
            <person name="Boomsma J."/>
            <person name="Zhang G."/>
        </authorList>
    </citation>
    <scope>NUCLEOTIDE SEQUENCE [LARGE SCALE GENOMIC DNA]</scope>
    <source>
        <strain evidence="4">Tcor2-1</strain>
        <tissue evidence="4">Whole body</tissue>
    </source>
</reference>
<dbReference type="GO" id="GO:0003677">
    <property type="term" value="F:DNA binding"/>
    <property type="evidence" value="ECO:0007669"/>
    <property type="project" value="UniProtKB-UniRule"/>
</dbReference>
<comment type="subcellular location">
    <subcellularLocation>
        <location evidence="1 2">Nucleus</location>
    </subcellularLocation>
</comment>
<dbReference type="Gene3D" id="1.10.10.60">
    <property type="entry name" value="Homeodomain-like"/>
    <property type="match status" value="1"/>
</dbReference>
<evidence type="ECO:0000313" key="5">
    <source>
        <dbReference type="Proteomes" id="UP000078492"/>
    </source>
</evidence>
<gene>
    <name evidence="4" type="ORF">ALC57_13263</name>
</gene>
<sequence>MVRTYKRRTEHQNWSTESMIQAISVVINNEMYIASAAVNYKIPSSTLQRYVQKKKGDENLHWIRDIHTQHPLKINMPKENRAGRDKALKRMQREYYWREEFDPREFADPRIVQPPGFYHPVPGNCQDPPPPPPLPARPLPTVREIKSVTGQFRCTRDFIWRKLQ</sequence>
<dbReference type="PROSITE" id="PS50960">
    <property type="entry name" value="HTH_PSQ"/>
    <property type="match status" value="1"/>
</dbReference>
<dbReference type="SUPFAM" id="SSF46689">
    <property type="entry name" value="Homeodomain-like"/>
    <property type="match status" value="1"/>
</dbReference>
<evidence type="ECO:0000256" key="2">
    <source>
        <dbReference type="PROSITE-ProRule" id="PRU00320"/>
    </source>
</evidence>
<dbReference type="EMBL" id="KQ980688">
    <property type="protein sequence ID" value="KYN14522.1"/>
    <property type="molecule type" value="Genomic_DNA"/>
</dbReference>
<proteinExistence type="predicted"/>
<dbReference type="AlphaFoldDB" id="A0A151IZL3"/>
<dbReference type="Pfam" id="PF05225">
    <property type="entry name" value="HTH_psq"/>
    <property type="match status" value="1"/>
</dbReference>
<dbReference type="Proteomes" id="UP000078492">
    <property type="component" value="Unassembled WGS sequence"/>
</dbReference>
<feature type="domain" description="HTH psq-type" evidence="3">
    <location>
        <begin position="1"/>
        <end position="57"/>
    </location>
</feature>
<dbReference type="GO" id="GO:0005634">
    <property type="term" value="C:nucleus"/>
    <property type="evidence" value="ECO:0007669"/>
    <property type="project" value="UniProtKB-SubCell"/>
</dbReference>
<feature type="DNA-binding region" description="H-T-H motif" evidence="2">
    <location>
        <begin position="33"/>
        <end position="53"/>
    </location>
</feature>
<protein>
    <recommendedName>
        <fullName evidence="3">HTH psq-type domain-containing protein</fullName>
    </recommendedName>
</protein>
<dbReference type="InterPro" id="IPR009057">
    <property type="entry name" value="Homeodomain-like_sf"/>
</dbReference>
<accession>A0A151IZL3</accession>